<protein>
    <submittedName>
        <fullName evidence="2">Unannotated protein</fullName>
    </submittedName>
</protein>
<gene>
    <name evidence="1" type="ORF">UFOPK2907_00747</name>
    <name evidence="2" type="ORF">UFOPK3181_00477</name>
    <name evidence="3" type="ORF">UFOPK3520_00448</name>
</gene>
<proteinExistence type="predicted"/>
<sequence length="890" mass="94765">MTGLGRASTVAPMRKPLSTLIALIVGFVGLGLSPALAVDERVIDVVAVTWPGAPVLPGDASEIARLINTEVSADWKKFTTLYGDTKDRTISFTTGKVLAEPIALISKMACVGVAATAFMNSIRTEAYERLGISDYSKRYLVVVAPRAGCVWSGRAQVGGVDSASGIMVLHDSAESYVITHELGHTFGLGHTNFLRCENNKNDGPWGDTCKAVEYGGTIDVMGNVSTSSPLSTYHQWRMGLLEDSQIKQIWQSEVVTLAPSDFANGVRALYVRDGKAAYWIEYRRKLDGVGYKPGLAIYRLDPPPITSIVSPNPEDTSANEFGALLGADLWMLNLDTYQYRSSTFSGGSMTGVSAATYSGNVSLSAVPSETGAVVTIKKKPDTAAPPVPVIVPVNQWRSPSMVILEPGFEDADTAITSFEAQIDGVVKALPVSDVNGWLPTYLSPFVAPKTVYLKDLPEGSYSFAIRSVDLVGNKSEWSKPEKVVIDRGRPTVTNDFAIQSINGDQLSLAWVGAKDAGSGLCQTNLVNEEGFIVQSSTAKTSPTFKLKRGSALDATAQIFDCLGNGITGQLSLTNSFIAAEKSSRTGKWSPADAGYGAGAIKCVGKCTASFSTAGRFDVLVGTGAAVVSAGSKVLATIPDSKVAKLRIGASVDAGIGKKPVRMSGSNFVLIGLASITSTLSPTKDLDRLPAISDPSLSEPKQIALAKYGFIASDFSQEWKVLPMARGTTLDDPSLDLCNGTYTSEKDRVERRQVTATKVGSVFTFLSTEVVRYSSATAAQSAQKELAKTLAKCIIDKGYTETTGTYVAYTFTDIKNQPTGLVVEGSRVLVRAQIGSGQDARQLLAFYQFNGEIFTGLYIMTPGEKGFTDLQVSSWHKVAVTMATRLSGKPA</sequence>
<organism evidence="2">
    <name type="scientific">freshwater metagenome</name>
    <dbReference type="NCBI Taxonomy" id="449393"/>
    <lineage>
        <taxon>unclassified sequences</taxon>
        <taxon>metagenomes</taxon>
        <taxon>ecological metagenomes</taxon>
    </lineage>
</organism>
<evidence type="ECO:0000313" key="1">
    <source>
        <dbReference type="EMBL" id="CAB4774476.1"/>
    </source>
</evidence>
<dbReference type="SUPFAM" id="SSF55486">
    <property type="entry name" value="Metalloproteases ('zincins'), catalytic domain"/>
    <property type="match status" value="1"/>
</dbReference>
<evidence type="ECO:0000313" key="3">
    <source>
        <dbReference type="EMBL" id="CAB5239952.1"/>
    </source>
</evidence>
<dbReference type="EMBL" id="CAFABG010000023">
    <property type="protein sequence ID" value="CAB4825191.1"/>
    <property type="molecule type" value="Genomic_DNA"/>
</dbReference>
<evidence type="ECO:0000313" key="2">
    <source>
        <dbReference type="EMBL" id="CAB4825191.1"/>
    </source>
</evidence>
<dbReference type="EMBL" id="CAEZZR010000059">
    <property type="protein sequence ID" value="CAB4774476.1"/>
    <property type="molecule type" value="Genomic_DNA"/>
</dbReference>
<accession>A0A6J6ZXI5</accession>
<dbReference type="AlphaFoldDB" id="A0A6J6ZXI5"/>
<name>A0A6J6ZXI5_9ZZZZ</name>
<dbReference type="EMBL" id="CAFBSF010000020">
    <property type="protein sequence ID" value="CAB5239952.1"/>
    <property type="molecule type" value="Genomic_DNA"/>
</dbReference>
<reference evidence="2" key="1">
    <citation type="submission" date="2020-05" db="EMBL/GenBank/DDBJ databases">
        <authorList>
            <person name="Chiriac C."/>
            <person name="Salcher M."/>
            <person name="Ghai R."/>
            <person name="Kavagutti S V."/>
        </authorList>
    </citation>
    <scope>NUCLEOTIDE SEQUENCE</scope>
</reference>